<evidence type="ECO:0000256" key="4">
    <source>
        <dbReference type="ARBA" id="ARBA00022695"/>
    </source>
</evidence>
<evidence type="ECO:0000256" key="6">
    <source>
        <dbReference type="ARBA" id="ARBA00023163"/>
    </source>
</evidence>
<keyword evidence="4" id="KW-0548">Nucleotidyltransferase</keyword>
<keyword evidence="2" id="KW-0639">Primosome</keyword>
<keyword evidence="3" id="KW-0808">Transferase</keyword>
<evidence type="ECO:0000259" key="7">
    <source>
        <dbReference type="PROSITE" id="PS50880"/>
    </source>
</evidence>
<feature type="domain" description="Toprim" evidence="7">
    <location>
        <begin position="208"/>
        <end position="300"/>
    </location>
</feature>
<dbReference type="SUPFAM" id="SSF57783">
    <property type="entry name" value="Zinc beta-ribbon"/>
    <property type="match status" value="1"/>
</dbReference>
<dbReference type="Gene3D" id="3.90.580.10">
    <property type="entry name" value="Zinc finger, CHC2-type domain"/>
    <property type="match status" value="1"/>
</dbReference>
<evidence type="ECO:0000256" key="3">
    <source>
        <dbReference type="ARBA" id="ARBA00022679"/>
    </source>
</evidence>
<keyword evidence="5" id="KW-0235">DNA replication</keyword>
<evidence type="ECO:0000256" key="2">
    <source>
        <dbReference type="ARBA" id="ARBA00022515"/>
    </source>
</evidence>
<dbReference type="Proteomes" id="UP000617402">
    <property type="component" value="Unassembled WGS sequence"/>
</dbReference>
<dbReference type="EMBL" id="JACVHF010000021">
    <property type="protein sequence ID" value="MBC9785915.1"/>
    <property type="molecule type" value="Genomic_DNA"/>
</dbReference>
<proteinExistence type="predicted"/>
<keyword evidence="6" id="KW-0804">Transcription</keyword>
<dbReference type="PANTHER" id="PTHR30313">
    <property type="entry name" value="DNA PRIMASE"/>
    <property type="match status" value="1"/>
</dbReference>
<dbReference type="SMART" id="SM00493">
    <property type="entry name" value="TOPRIM"/>
    <property type="match status" value="1"/>
</dbReference>
<evidence type="ECO:0000256" key="1">
    <source>
        <dbReference type="ARBA" id="ARBA00022478"/>
    </source>
</evidence>
<keyword evidence="1" id="KW-0240">DNA-directed RNA polymerase</keyword>
<dbReference type="InterPro" id="IPR006171">
    <property type="entry name" value="TOPRIM_dom"/>
</dbReference>
<dbReference type="CDD" id="cd03364">
    <property type="entry name" value="TOPRIM_DnaG_primases"/>
    <property type="match status" value="1"/>
</dbReference>
<keyword evidence="9" id="KW-1185">Reference proteome</keyword>
<sequence>MITVRSYEIPVKIRDEIERYEWRRPRWTEKNFIACSPFRDERNPSFAIHLERGVWLDSGSDDPVWKKGEFVKLLSWMRNETFEETEDYLLQEYGISIANPDSLVLSLELKEQKKPGLLLDPAVLQEFLFRHPYLEEQRGIGERYQRAFHIGYDRKSQAITLPWFDKSGRLVNVKFRSVRGKMFWYFPGGQPVRNHIYGLHAVHKQNADWAFIVESEIDAITLWQAGFPAIALGGAHLSKQQRNLLLQSPLHRLVLATDNDQAGRRIAQDIIDQMGGFMELERLQLPDHVKDVNDLSKVELFQIIGGVKTIPFLPNVGGFGCYPNN</sequence>
<gene>
    <name evidence="8" type="ORF">H1S01_15625</name>
</gene>
<evidence type="ECO:0000313" key="9">
    <source>
        <dbReference type="Proteomes" id="UP000617402"/>
    </source>
</evidence>
<reference evidence="8 9" key="1">
    <citation type="submission" date="2020-07" db="EMBL/GenBank/DDBJ databases">
        <title>Draft whole-genome sequence of Heliobacterium chlorum DSM 3682, type strain.</title>
        <authorList>
            <person name="Kyndt J.A."/>
            <person name="Meyer T.E."/>
            <person name="Imhoff J.F."/>
        </authorList>
    </citation>
    <scope>NUCLEOTIDE SEQUENCE [LARGE SCALE GENOMIC DNA]</scope>
    <source>
        <strain evidence="8 9">DSM 3682</strain>
    </source>
</reference>
<dbReference type="InterPro" id="IPR034151">
    <property type="entry name" value="TOPRIM_DnaG_bac"/>
</dbReference>
<evidence type="ECO:0000256" key="5">
    <source>
        <dbReference type="ARBA" id="ARBA00022705"/>
    </source>
</evidence>
<organism evidence="8 9">
    <name type="scientific">Heliobacterium chlorum</name>
    <dbReference type="NCBI Taxonomy" id="2698"/>
    <lineage>
        <taxon>Bacteria</taxon>
        <taxon>Bacillati</taxon>
        <taxon>Bacillota</taxon>
        <taxon>Clostridia</taxon>
        <taxon>Eubacteriales</taxon>
        <taxon>Heliobacteriaceae</taxon>
        <taxon>Heliobacterium</taxon>
    </lineage>
</organism>
<dbReference type="InterPro" id="IPR050219">
    <property type="entry name" value="DnaG_primase"/>
</dbReference>
<comment type="caution">
    <text evidence="8">The sequence shown here is derived from an EMBL/GenBank/DDBJ whole genome shotgun (WGS) entry which is preliminary data.</text>
</comment>
<dbReference type="SUPFAM" id="SSF56731">
    <property type="entry name" value="DNA primase core"/>
    <property type="match status" value="1"/>
</dbReference>
<accession>A0ABR7T568</accession>
<protein>
    <submittedName>
        <fullName evidence="8">Toprim domain-containing protein</fullName>
    </submittedName>
</protein>
<dbReference type="RefSeq" id="WP_188041348.1">
    <property type="nucleotide sequence ID" value="NZ_JACVHF010000021.1"/>
</dbReference>
<dbReference type="PROSITE" id="PS50880">
    <property type="entry name" value="TOPRIM"/>
    <property type="match status" value="1"/>
</dbReference>
<dbReference type="Gene3D" id="3.40.1360.10">
    <property type="match status" value="1"/>
</dbReference>
<dbReference type="InterPro" id="IPR036977">
    <property type="entry name" value="DNA_primase_Znf_CHC2"/>
</dbReference>
<name>A0ABR7T568_HELCL</name>
<dbReference type="Pfam" id="PF13155">
    <property type="entry name" value="Toprim_2"/>
    <property type="match status" value="1"/>
</dbReference>
<evidence type="ECO:0000313" key="8">
    <source>
        <dbReference type="EMBL" id="MBC9785915.1"/>
    </source>
</evidence>
<dbReference type="PANTHER" id="PTHR30313:SF2">
    <property type="entry name" value="DNA PRIMASE"/>
    <property type="match status" value="1"/>
</dbReference>